<feature type="non-terminal residue" evidence="1">
    <location>
        <position position="1"/>
    </location>
</feature>
<keyword evidence="2" id="KW-1185">Reference proteome</keyword>
<reference evidence="1 2" key="1">
    <citation type="submission" date="2014-04" db="EMBL/GenBank/DDBJ databases">
        <authorList>
            <consortium name="DOE Joint Genome Institute"/>
            <person name="Kuo A."/>
            <person name="Kohler A."/>
            <person name="Jargeat P."/>
            <person name="Nagy L.G."/>
            <person name="Floudas D."/>
            <person name="Copeland A."/>
            <person name="Barry K.W."/>
            <person name="Cichocki N."/>
            <person name="Veneault-Fourrey C."/>
            <person name="LaButti K."/>
            <person name="Lindquist E.A."/>
            <person name="Lipzen A."/>
            <person name="Lundell T."/>
            <person name="Morin E."/>
            <person name="Murat C."/>
            <person name="Sun H."/>
            <person name="Tunlid A."/>
            <person name="Henrissat B."/>
            <person name="Grigoriev I.V."/>
            <person name="Hibbett D.S."/>
            <person name="Martin F."/>
            <person name="Nordberg H.P."/>
            <person name="Cantor M.N."/>
            <person name="Hua S.X."/>
        </authorList>
    </citation>
    <scope>NUCLEOTIDE SEQUENCE [LARGE SCALE GENOMIC DNA]</scope>
    <source>
        <strain evidence="1 2">Ve08.2h10</strain>
    </source>
</reference>
<dbReference type="AlphaFoldDB" id="A0A0D0D5G0"/>
<name>A0A0D0D5G0_9AGAM</name>
<proteinExistence type="predicted"/>
<dbReference type="EMBL" id="KN831247">
    <property type="protein sequence ID" value="KIK72090.1"/>
    <property type="molecule type" value="Genomic_DNA"/>
</dbReference>
<evidence type="ECO:0000313" key="1">
    <source>
        <dbReference type="EMBL" id="KIK72090.1"/>
    </source>
</evidence>
<dbReference type="InParanoid" id="A0A0D0D5G0"/>
<evidence type="ECO:0000313" key="2">
    <source>
        <dbReference type="Proteomes" id="UP000054538"/>
    </source>
</evidence>
<dbReference type="HOGENOM" id="CLU_006344_6_3_1"/>
<protein>
    <submittedName>
        <fullName evidence="1">Uncharacterized protein</fullName>
    </submittedName>
</protein>
<organism evidence="1 2">
    <name type="scientific">Paxillus rubicundulus Ve08.2h10</name>
    <dbReference type="NCBI Taxonomy" id="930991"/>
    <lineage>
        <taxon>Eukaryota</taxon>
        <taxon>Fungi</taxon>
        <taxon>Dikarya</taxon>
        <taxon>Basidiomycota</taxon>
        <taxon>Agaricomycotina</taxon>
        <taxon>Agaricomycetes</taxon>
        <taxon>Agaricomycetidae</taxon>
        <taxon>Boletales</taxon>
        <taxon>Paxilineae</taxon>
        <taxon>Paxillaceae</taxon>
        <taxon>Paxillus</taxon>
    </lineage>
</organism>
<dbReference type="Proteomes" id="UP000054538">
    <property type="component" value="Unassembled WGS sequence"/>
</dbReference>
<reference evidence="2" key="2">
    <citation type="submission" date="2015-01" db="EMBL/GenBank/DDBJ databases">
        <title>Evolutionary Origins and Diversification of the Mycorrhizal Mutualists.</title>
        <authorList>
            <consortium name="DOE Joint Genome Institute"/>
            <consortium name="Mycorrhizal Genomics Consortium"/>
            <person name="Kohler A."/>
            <person name="Kuo A."/>
            <person name="Nagy L.G."/>
            <person name="Floudas D."/>
            <person name="Copeland A."/>
            <person name="Barry K.W."/>
            <person name="Cichocki N."/>
            <person name="Veneault-Fourrey C."/>
            <person name="LaButti K."/>
            <person name="Lindquist E.A."/>
            <person name="Lipzen A."/>
            <person name="Lundell T."/>
            <person name="Morin E."/>
            <person name="Murat C."/>
            <person name="Riley R."/>
            <person name="Ohm R."/>
            <person name="Sun H."/>
            <person name="Tunlid A."/>
            <person name="Henrissat B."/>
            <person name="Grigoriev I.V."/>
            <person name="Hibbett D.S."/>
            <person name="Martin F."/>
        </authorList>
    </citation>
    <scope>NUCLEOTIDE SEQUENCE [LARGE SCALE GENOMIC DNA]</scope>
    <source>
        <strain evidence="2">Ve08.2h10</strain>
    </source>
</reference>
<sequence>HYHYIQLFAALNSVCSSITKNKHIKAVKGPCHHSNHFNMLGQMLETNQWLDKLAAMHADFTTHGMLSGTCL</sequence>
<dbReference type="OrthoDB" id="3246013at2759"/>
<gene>
    <name evidence="1" type="ORF">PAXRUDRAFT_97884</name>
</gene>
<feature type="non-terminal residue" evidence="1">
    <location>
        <position position="71"/>
    </location>
</feature>
<accession>A0A0D0D5G0</accession>